<dbReference type="RefSeq" id="WP_005977236.1">
    <property type="nucleotide sequence ID" value="NZ_CABKNW010000002.1"/>
</dbReference>
<organism evidence="1 2">
    <name type="scientific">Fusobacterium ulcerans</name>
    <dbReference type="NCBI Taxonomy" id="861"/>
    <lineage>
        <taxon>Bacteria</taxon>
        <taxon>Fusobacteriati</taxon>
        <taxon>Fusobacteriota</taxon>
        <taxon>Fusobacteriia</taxon>
        <taxon>Fusobacteriales</taxon>
        <taxon>Fusobacteriaceae</taxon>
        <taxon>Fusobacterium</taxon>
    </lineage>
</organism>
<dbReference type="Proteomes" id="UP000249008">
    <property type="component" value="Chromosome 1"/>
</dbReference>
<dbReference type="GeneID" id="78456081"/>
<name>A0AAX2JAJ1_9FUSO</name>
<evidence type="ECO:0008006" key="3">
    <source>
        <dbReference type="Google" id="ProtNLM"/>
    </source>
</evidence>
<proteinExistence type="predicted"/>
<evidence type="ECO:0000313" key="2">
    <source>
        <dbReference type="Proteomes" id="UP000249008"/>
    </source>
</evidence>
<gene>
    <name evidence="1" type="ORF">NCTC12112_01520</name>
</gene>
<protein>
    <recommendedName>
        <fullName evidence="3">UspA domain-containing protein</fullName>
    </recommendedName>
</protein>
<dbReference type="EMBL" id="LS483487">
    <property type="protein sequence ID" value="SQJ02642.1"/>
    <property type="molecule type" value="Genomic_DNA"/>
</dbReference>
<accession>A0AAX2JAJ1</accession>
<reference evidence="1 2" key="1">
    <citation type="submission" date="2018-06" db="EMBL/GenBank/DDBJ databases">
        <authorList>
            <consortium name="Pathogen Informatics"/>
            <person name="Doyle S."/>
        </authorList>
    </citation>
    <scope>NUCLEOTIDE SEQUENCE [LARGE SCALE GENOMIC DNA]</scope>
    <source>
        <strain evidence="1 2">NCTC12112</strain>
    </source>
</reference>
<sequence>MNINFKLGSSTGKAGILSIECQKLNIPCVIVVFRNVLNYPNSVQIFKLKSKPKDESAEIKAVEEICKVADKYAITLVMKLALRNRKHLIETFAKFGFKTKKSWLGNCPELIREHHSLD</sequence>
<dbReference type="KEGG" id="ful:C4N20_14740"/>
<dbReference type="AlphaFoldDB" id="A0AAX2JAJ1"/>
<evidence type="ECO:0000313" key="1">
    <source>
        <dbReference type="EMBL" id="SQJ02642.1"/>
    </source>
</evidence>